<sequence length="50" mass="6138">NYWKALGNDEYSCSDLLADLRKYKRIEDPFDMEYKKESEPALNWWLTFDE</sequence>
<reference evidence="1" key="1">
    <citation type="submission" date="2021-06" db="EMBL/GenBank/DDBJ databases">
        <authorList>
            <person name="Kallberg Y."/>
            <person name="Tangrot J."/>
            <person name="Rosling A."/>
        </authorList>
    </citation>
    <scope>NUCLEOTIDE SEQUENCE</scope>
    <source>
        <strain evidence="1">MA461A</strain>
    </source>
</reference>
<comment type="caution">
    <text evidence="1">The sequence shown here is derived from an EMBL/GenBank/DDBJ whole genome shotgun (WGS) entry which is preliminary data.</text>
</comment>
<feature type="non-terminal residue" evidence="1">
    <location>
        <position position="1"/>
    </location>
</feature>
<protein>
    <submittedName>
        <fullName evidence="1">36475_t:CDS:1</fullName>
    </submittedName>
</protein>
<accession>A0ACA9SRZ2</accession>
<proteinExistence type="predicted"/>
<keyword evidence="2" id="KW-1185">Reference proteome</keyword>
<evidence type="ECO:0000313" key="2">
    <source>
        <dbReference type="Proteomes" id="UP000789920"/>
    </source>
</evidence>
<name>A0ACA9SRZ2_9GLOM</name>
<feature type="non-terminal residue" evidence="1">
    <location>
        <position position="50"/>
    </location>
</feature>
<gene>
    <name evidence="1" type="ORF">RPERSI_LOCUS34438</name>
</gene>
<evidence type="ECO:0000313" key="1">
    <source>
        <dbReference type="EMBL" id="CAG8847023.1"/>
    </source>
</evidence>
<organism evidence="1 2">
    <name type="scientific">Racocetra persica</name>
    <dbReference type="NCBI Taxonomy" id="160502"/>
    <lineage>
        <taxon>Eukaryota</taxon>
        <taxon>Fungi</taxon>
        <taxon>Fungi incertae sedis</taxon>
        <taxon>Mucoromycota</taxon>
        <taxon>Glomeromycotina</taxon>
        <taxon>Glomeromycetes</taxon>
        <taxon>Diversisporales</taxon>
        <taxon>Gigasporaceae</taxon>
        <taxon>Racocetra</taxon>
    </lineage>
</organism>
<dbReference type="Proteomes" id="UP000789920">
    <property type="component" value="Unassembled WGS sequence"/>
</dbReference>
<dbReference type="EMBL" id="CAJVQC010153966">
    <property type="protein sequence ID" value="CAG8847023.1"/>
    <property type="molecule type" value="Genomic_DNA"/>
</dbReference>